<dbReference type="WBParaSite" id="Hba_21695">
    <property type="protein sequence ID" value="Hba_21695"/>
    <property type="gene ID" value="Hba_21695"/>
</dbReference>
<name>A0A1I7XV98_HETBA</name>
<reference evidence="2" key="1">
    <citation type="submission" date="2016-11" db="UniProtKB">
        <authorList>
            <consortium name="WormBaseParasite"/>
        </authorList>
    </citation>
    <scope>IDENTIFICATION</scope>
</reference>
<evidence type="ECO:0000313" key="2">
    <source>
        <dbReference type="WBParaSite" id="Hba_21695"/>
    </source>
</evidence>
<dbReference type="Proteomes" id="UP000095283">
    <property type="component" value="Unplaced"/>
</dbReference>
<dbReference type="AlphaFoldDB" id="A0A1I7XV98"/>
<organism evidence="1 2">
    <name type="scientific">Heterorhabditis bacteriophora</name>
    <name type="common">Entomopathogenic nematode worm</name>
    <dbReference type="NCBI Taxonomy" id="37862"/>
    <lineage>
        <taxon>Eukaryota</taxon>
        <taxon>Metazoa</taxon>
        <taxon>Ecdysozoa</taxon>
        <taxon>Nematoda</taxon>
        <taxon>Chromadorea</taxon>
        <taxon>Rhabditida</taxon>
        <taxon>Rhabditina</taxon>
        <taxon>Rhabditomorpha</taxon>
        <taxon>Strongyloidea</taxon>
        <taxon>Heterorhabditidae</taxon>
        <taxon>Heterorhabditis</taxon>
    </lineage>
</organism>
<evidence type="ECO:0000313" key="1">
    <source>
        <dbReference type="Proteomes" id="UP000095283"/>
    </source>
</evidence>
<keyword evidence="1" id="KW-1185">Reference proteome</keyword>
<sequence>MHVTITIKVAVIVTGSRPMKYFRKRQVLNTITVGCMCWDSACYSSISKSYSVMTNVMNQPFVCHANPCRCTCFFASNNRFSGYFLGLSIGART</sequence>
<accession>A0A1I7XV98</accession>
<protein>
    <submittedName>
        <fullName evidence="2">Secreted protein</fullName>
    </submittedName>
</protein>
<proteinExistence type="predicted"/>